<keyword evidence="2" id="KW-1185">Reference proteome</keyword>
<organism evidence="1 2">
    <name type="scientific">Ovis ammon polii x Ovis aries</name>
    <dbReference type="NCBI Taxonomy" id="2918886"/>
    <lineage>
        <taxon>Eukaryota</taxon>
        <taxon>Metazoa</taxon>
        <taxon>Chordata</taxon>
        <taxon>Craniata</taxon>
        <taxon>Vertebrata</taxon>
        <taxon>Euteleostomi</taxon>
        <taxon>Mammalia</taxon>
        <taxon>Eutheria</taxon>
        <taxon>Laurasiatheria</taxon>
        <taxon>Artiodactyla</taxon>
        <taxon>Ruminantia</taxon>
        <taxon>Pecora</taxon>
        <taxon>Bovidae</taxon>
        <taxon>Caprinae</taxon>
        <taxon>Ovis</taxon>
    </lineage>
</organism>
<dbReference type="EMBL" id="CM043032">
    <property type="protein sequence ID" value="KAI4582873.1"/>
    <property type="molecule type" value="Genomic_DNA"/>
</dbReference>
<proteinExistence type="predicted"/>
<protein>
    <submittedName>
        <fullName evidence="1">Uncharacterized protein</fullName>
    </submittedName>
</protein>
<reference evidence="1" key="1">
    <citation type="submission" date="2022-03" db="EMBL/GenBank/DDBJ databases">
        <title>Genomic analyses of argali, domestic sheep and their hybrids provide insights into chromosomal evolution, heterosis and genetic basis of agronomic traits.</title>
        <authorList>
            <person name="Li M."/>
        </authorList>
    </citation>
    <scope>NUCLEOTIDE SEQUENCE</scope>
    <source>
        <strain evidence="1">F1 hybrid</strain>
    </source>
</reference>
<evidence type="ECO:0000313" key="1">
    <source>
        <dbReference type="EMBL" id="KAI4582873.1"/>
    </source>
</evidence>
<gene>
    <name evidence="1" type="ORF">MJG53_008086</name>
</gene>
<accession>A0ACB9UZA2</accession>
<sequence length="365" mass="41139">MSCFTASSRKDMDVLLDCVVWVDLPGVTVTPDEEQNLNHYVQVLQNLILSVPTKEPGRQKKSKSPNNANFIGPRVSRVKELKYTHDVGPGDNDVLINPVSEETTTFPTRGFTLEIDKKKRTKSTAFWSIKPNNVSVVLHAKEPFIEKDEPEPEPEPEPIEPRTGASTQVPSVTEPSQDVTYLSRSTDLDTATEEDVPQLSGDNEMDYLESHDVYNEDVLKRIADINSQLHHVPLPESYKPEYRADIRASKEHLKRSLALAIAAEHKLEKMYKSQLLPQGRSSGGVYDIVTVINMLYSSRYKLSEYLDIKHVPSEMRGKATVVVHTLKKILCVGHGEETHNLLKQLLNNNIKILHILDTHDKVDSS</sequence>
<comment type="caution">
    <text evidence="1">The sequence shown here is derived from an EMBL/GenBank/DDBJ whole genome shotgun (WGS) entry which is preliminary data.</text>
</comment>
<evidence type="ECO:0000313" key="2">
    <source>
        <dbReference type="Proteomes" id="UP001057279"/>
    </source>
</evidence>
<dbReference type="Proteomes" id="UP001057279">
    <property type="component" value="Linkage Group LG07"/>
</dbReference>
<name>A0ACB9UZA2_9CETA</name>